<name>K6WJ68_9ACTN</name>
<keyword evidence="5 7" id="KW-1133">Transmembrane helix</keyword>
<dbReference type="InterPro" id="IPR050051">
    <property type="entry name" value="EccE_dom"/>
</dbReference>
<feature type="transmembrane region" description="Helical" evidence="7">
    <location>
        <begin position="31"/>
        <end position="63"/>
    </location>
</feature>
<organism evidence="9 10">
    <name type="scientific">Gordonia rhizosphera NBRC 16068</name>
    <dbReference type="NCBI Taxonomy" id="1108045"/>
    <lineage>
        <taxon>Bacteria</taxon>
        <taxon>Bacillati</taxon>
        <taxon>Actinomycetota</taxon>
        <taxon>Actinomycetes</taxon>
        <taxon>Mycobacteriales</taxon>
        <taxon>Gordoniaceae</taxon>
        <taxon>Gordonia</taxon>
    </lineage>
</organism>
<dbReference type="STRING" id="1108045.GORHZ_168_00140"/>
<evidence type="ECO:0000256" key="1">
    <source>
        <dbReference type="ARBA" id="ARBA00004236"/>
    </source>
</evidence>
<evidence type="ECO:0000259" key="8">
    <source>
        <dbReference type="Pfam" id="PF11203"/>
    </source>
</evidence>
<keyword evidence="10" id="KW-1185">Reference proteome</keyword>
<evidence type="ECO:0000256" key="6">
    <source>
        <dbReference type="ARBA" id="ARBA00023136"/>
    </source>
</evidence>
<comment type="subcellular location">
    <subcellularLocation>
        <location evidence="1">Cell membrane</location>
    </subcellularLocation>
</comment>
<proteinExistence type="inferred from homology"/>
<dbReference type="eggNOG" id="ENOG50331Q0">
    <property type="taxonomic scope" value="Bacteria"/>
</dbReference>
<keyword evidence="6 7" id="KW-0472">Membrane</keyword>
<evidence type="ECO:0000256" key="5">
    <source>
        <dbReference type="ARBA" id="ARBA00022989"/>
    </source>
</evidence>
<dbReference type="RefSeq" id="WP_006336406.1">
    <property type="nucleotide sequence ID" value="NZ_BAHC01000168.1"/>
</dbReference>
<evidence type="ECO:0000313" key="10">
    <source>
        <dbReference type="Proteomes" id="UP000008363"/>
    </source>
</evidence>
<dbReference type="Pfam" id="PF11203">
    <property type="entry name" value="EccE"/>
    <property type="match status" value="1"/>
</dbReference>
<evidence type="ECO:0000256" key="4">
    <source>
        <dbReference type="ARBA" id="ARBA00022692"/>
    </source>
</evidence>
<dbReference type="Proteomes" id="UP000008363">
    <property type="component" value="Unassembled WGS sequence"/>
</dbReference>
<comment type="caution">
    <text evidence="9">The sequence shown here is derived from an EMBL/GenBank/DDBJ whole genome shotgun (WGS) entry which is preliminary data.</text>
</comment>
<protein>
    <recommendedName>
        <fullName evidence="8">Type VII secretion system protein EccE domain-containing protein</fullName>
    </recommendedName>
</protein>
<keyword evidence="3" id="KW-1003">Cell membrane</keyword>
<sequence length="563" mass="60143">MTEQSSFDVHAPDTFWAGRWLPTPVLLMAEFVVLVVTVIAAIVGLPWCIGVIVGVVLAVPILVRSRGESVAARISARMGFLRRRVADPEFWYEAPFDVPLAEGGSCGMRWDGDRVITMVRIEANPRALTRFVPGRVITDDVVPLDLIAECLQQFDIELESADIVSHGARAYGNGHIARIYSQILGPLPATAFRSVTVVLRLNPLDNADAIERRGGGSTGVLKTAVVATRRVANRLSGKGHAATILTAAEINSVFSALMEGTNPDNMSESWDHVQVGSMHAHNYYLDETALSDTDLGAPWTVPSLSTVLTLHLRPAESGEYFLSVLARFNTLTPEPVRVPDGFHSCNGRQRDAFVAGLPLADPFHDRSVMEYLTSTESLAALALPAAGCGQLVGADVESRAVALSLVGSNVRTVEIAGTLNLCQQVVLRAIALGARVMVNTDRPAHWMPMAHAVGDPRILAVAGAAAGSQVAGQRQGYSVLVFDGVAQEAISAEATIITVTAPGFDADTGADVTLLQRADANPWVTVRSGGETSQVVMVATDDEMRYVGSSLNAPERQADTPRR</sequence>
<evidence type="ECO:0000313" key="9">
    <source>
        <dbReference type="EMBL" id="GAB92217.1"/>
    </source>
</evidence>
<dbReference type="NCBIfam" id="TIGR03923">
    <property type="entry name" value="T7SS_EccE"/>
    <property type="match status" value="1"/>
</dbReference>
<keyword evidence="4 7" id="KW-0812">Transmembrane</keyword>
<dbReference type="EMBL" id="BAHC01000168">
    <property type="protein sequence ID" value="GAB92217.1"/>
    <property type="molecule type" value="Genomic_DNA"/>
</dbReference>
<accession>K6WJ68</accession>
<evidence type="ECO:0000256" key="2">
    <source>
        <dbReference type="ARBA" id="ARBA00007759"/>
    </source>
</evidence>
<dbReference type="GO" id="GO:0005886">
    <property type="term" value="C:plasma membrane"/>
    <property type="evidence" value="ECO:0007669"/>
    <property type="project" value="UniProtKB-SubCell"/>
</dbReference>
<reference evidence="9 10" key="1">
    <citation type="submission" date="2012-08" db="EMBL/GenBank/DDBJ databases">
        <title>Whole genome shotgun sequence of Gordonia rhizosphera NBRC 16068.</title>
        <authorList>
            <person name="Takarada H."/>
            <person name="Isaki S."/>
            <person name="Hosoyama A."/>
            <person name="Tsuchikane K."/>
            <person name="Katsumata H."/>
            <person name="Baba S."/>
            <person name="Ohji S."/>
            <person name="Yamazaki S."/>
            <person name="Fujita N."/>
        </authorList>
    </citation>
    <scope>NUCLEOTIDE SEQUENCE [LARGE SCALE GENOMIC DNA]</scope>
    <source>
        <strain evidence="9 10">NBRC 16068</strain>
    </source>
</reference>
<comment type="similarity">
    <text evidence="2">Belongs to the EccE family.</text>
</comment>
<evidence type="ECO:0000256" key="7">
    <source>
        <dbReference type="SAM" id="Phobius"/>
    </source>
</evidence>
<evidence type="ECO:0000256" key="3">
    <source>
        <dbReference type="ARBA" id="ARBA00022475"/>
    </source>
</evidence>
<dbReference type="AlphaFoldDB" id="K6WJ68"/>
<feature type="domain" description="Type VII secretion system protein EccE" evidence="8">
    <location>
        <begin position="189"/>
        <end position="283"/>
    </location>
</feature>
<gene>
    <name evidence="9" type="ORF">GORHZ_168_00140</name>
</gene>
<dbReference type="InterPro" id="IPR021368">
    <property type="entry name" value="T7SS_EccE"/>
</dbReference>